<sequence>MGLLAVLDEAVATLKAPLGEDDRAQGWTDDLRREVQAEISINRSVLRRHGLGMARHLRPRLDEWMEHEGVQPGRLRDLVGDVQRSLVEARTMTAELPADLGFRRPPPVHE</sequence>
<keyword evidence="2" id="KW-1185">Reference proteome</keyword>
<name>A0A7W9H8Z4_9ACTN</name>
<gene>
    <name evidence="1" type="ORF">HDA41_005478</name>
</gene>
<evidence type="ECO:0000313" key="1">
    <source>
        <dbReference type="EMBL" id="MBB5797514.1"/>
    </source>
</evidence>
<accession>A0A7W9H8Z4</accession>
<dbReference type="Proteomes" id="UP000590647">
    <property type="component" value="Unassembled WGS sequence"/>
</dbReference>
<proteinExistence type="predicted"/>
<reference evidence="1 2" key="1">
    <citation type="submission" date="2020-08" db="EMBL/GenBank/DDBJ databases">
        <title>Sequencing the genomes of 1000 actinobacteria strains.</title>
        <authorList>
            <person name="Klenk H.-P."/>
        </authorList>
    </citation>
    <scope>NUCLEOTIDE SEQUENCE [LARGE SCALE GENOMIC DNA]</scope>
    <source>
        <strain evidence="1 2">DSM 40084</strain>
    </source>
</reference>
<evidence type="ECO:0000313" key="2">
    <source>
        <dbReference type="Proteomes" id="UP000590647"/>
    </source>
</evidence>
<organism evidence="1 2">
    <name type="scientific">Streptomyces caelestis</name>
    <dbReference type="NCBI Taxonomy" id="36816"/>
    <lineage>
        <taxon>Bacteria</taxon>
        <taxon>Bacillati</taxon>
        <taxon>Actinomycetota</taxon>
        <taxon>Actinomycetes</taxon>
        <taxon>Kitasatosporales</taxon>
        <taxon>Streptomycetaceae</taxon>
        <taxon>Streptomyces</taxon>
    </lineage>
</organism>
<comment type="caution">
    <text evidence="1">The sequence shown here is derived from an EMBL/GenBank/DDBJ whole genome shotgun (WGS) entry which is preliminary data.</text>
</comment>
<dbReference type="EMBL" id="JACHNE010000001">
    <property type="protein sequence ID" value="MBB5797514.1"/>
    <property type="molecule type" value="Genomic_DNA"/>
</dbReference>
<protein>
    <submittedName>
        <fullName evidence="1">Uncharacterized protein</fullName>
    </submittedName>
</protein>
<dbReference type="RefSeq" id="WP_230299434.1">
    <property type="nucleotide sequence ID" value="NZ_JACHNE010000001.1"/>
</dbReference>
<dbReference type="AlphaFoldDB" id="A0A7W9H8Z4"/>